<organism evidence="1 2">
    <name type="scientific">Exiguobacterium aurantiacum</name>
    <dbReference type="NCBI Taxonomy" id="33987"/>
    <lineage>
        <taxon>Bacteria</taxon>
        <taxon>Bacillati</taxon>
        <taxon>Bacillota</taxon>
        <taxon>Bacilli</taxon>
        <taxon>Bacillales</taxon>
        <taxon>Bacillales Family XII. Incertae Sedis</taxon>
        <taxon>Exiguobacterium</taxon>
    </lineage>
</organism>
<dbReference type="Proteomes" id="UP001060325">
    <property type="component" value="Chromosome"/>
</dbReference>
<dbReference type="RefSeq" id="WP_255177627.1">
    <property type="nucleotide sequence ID" value="NZ_CP101462.1"/>
</dbReference>
<evidence type="ECO:0000313" key="2">
    <source>
        <dbReference type="Proteomes" id="UP001060325"/>
    </source>
</evidence>
<proteinExistence type="predicted"/>
<evidence type="ECO:0000313" key="1">
    <source>
        <dbReference type="EMBL" id="UTT43207.1"/>
    </source>
</evidence>
<reference evidence="1" key="1">
    <citation type="submission" date="2022-07" db="EMBL/GenBank/DDBJ databases">
        <title>Complete genome of CX2.</title>
        <authorList>
            <person name="Cao G."/>
        </authorList>
    </citation>
    <scope>NUCLEOTIDE SEQUENCE</scope>
    <source>
        <strain evidence="1">CX2</strain>
    </source>
</reference>
<keyword evidence="2" id="KW-1185">Reference proteome</keyword>
<protein>
    <submittedName>
        <fullName evidence="1">Uncharacterized protein</fullName>
    </submittedName>
</protein>
<gene>
    <name evidence="1" type="ORF">NMQ00_01525</name>
</gene>
<accession>A0ABY5FNT1</accession>
<sequence>MRHDDYEFDEEVEEGELFNVYDILPPDGTILEMATAEEMVRAAELEATHNALERIQDSNFQLSGVTFKELLAEFERYEQESMEFWTGVYSRLRIPWAWTIRIDVANGPIHVVNDRDIFIDEADFEEYDFEEYADDDYEDENKDNQ</sequence>
<name>A0ABY5FNT1_9BACL</name>
<dbReference type="EMBL" id="CP101462">
    <property type="protein sequence ID" value="UTT43207.1"/>
    <property type="molecule type" value="Genomic_DNA"/>
</dbReference>